<feature type="transmembrane region" description="Helical" evidence="8">
    <location>
        <begin position="37"/>
        <end position="55"/>
    </location>
</feature>
<evidence type="ECO:0000313" key="11">
    <source>
        <dbReference type="Proteomes" id="UP000216454"/>
    </source>
</evidence>
<keyword evidence="4 8" id="KW-0479">Metal-binding</keyword>
<dbReference type="GO" id="GO:0016887">
    <property type="term" value="F:ATP hydrolysis activity"/>
    <property type="evidence" value="ECO:0007669"/>
    <property type="project" value="InterPro"/>
</dbReference>
<dbReference type="SFLD" id="SFLDS00003">
    <property type="entry name" value="Haloacid_Dehalogenase"/>
    <property type="match status" value="1"/>
</dbReference>
<dbReference type="InterPro" id="IPR044492">
    <property type="entry name" value="P_typ_ATPase_HD_dom"/>
</dbReference>
<proteinExistence type="inferred from homology"/>
<dbReference type="PROSITE" id="PS00154">
    <property type="entry name" value="ATPASE_E1_E2"/>
    <property type="match status" value="1"/>
</dbReference>
<keyword evidence="11" id="KW-1185">Reference proteome</keyword>
<dbReference type="PRINTS" id="PR00119">
    <property type="entry name" value="CATATPASE"/>
</dbReference>
<dbReference type="GO" id="GO:0005886">
    <property type="term" value="C:plasma membrane"/>
    <property type="evidence" value="ECO:0007669"/>
    <property type="project" value="UniProtKB-SubCell"/>
</dbReference>
<evidence type="ECO:0000256" key="7">
    <source>
        <dbReference type="ARBA" id="ARBA00023136"/>
    </source>
</evidence>
<feature type="transmembrane region" description="Helical" evidence="8">
    <location>
        <begin position="260"/>
        <end position="282"/>
    </location>
</feature>
<evidence type="ECO:0000256" key="2">
    <source>
        <dbReference type="ARBA" id="ARBA00006024"/>
    </source>
</evidence>
<keyword evidence="3 8" id="KW-0812">Transmembrane</keyword>
<keyword evidence="8" id="KW-1003">Cell membrane</keyword>
<dbReference type="InterPro" id="IPR001757">
    <property type="entry name" value="P_typ_ATPase"/>
</dbReference>
<evidence type="ECO:0000256" key="5">
    <source>
        <dbReference type="ARBA" id="ARBA00022967"/>
    </source>
</evidence>
<keyword evidence="8" id="KW-0547">Nucleotide-binding</keyword>
<keyword evidence="6 8" id="KW-1133">Transmembrane helix</keyword>
<dbReference type="Gene3D" id="2.70.150.10">
    <property type="entry name" value="Calcium-transporting ATPase, cytoplasmic transduction domain A"/>
    <property type="match status" value="1"/>
</dbReference>
<organism evidence="10 11">
    <name type="scientific">Pseudoscardovia suis</name>
    <dbReference type="NCBI Taxonomy" id="987063"/>
    <lineage>
        <taxon>Bacteria</taxon>
        <taxon>Bacillati</taxon>
        <taxon>Actinomycetota</taxon>
        <taxon>Actinomycetes</taxon>
        <taxon>Bifidobacteriales</taxon>
        <taxon>Bifidobacteriaceae</taxon>
        <taxon>Pseudoscardovia</taxon>
    </lineage>
</organism>
<dbReference type="InterPro" id="IPR059000">
    <property type="entry name" value="ATPase_P-type_domA"/>
</dbReference>
<dbReference type="Pfam" id="PF00702">
    <property type="entry name" value="Hydrolase"/>
    <property type="match status" value="1"/>
</dbReference>
<dbReference type="GO" id="GO:0015086">
    <property type="term" value="F:cadmium ion transmembrane transporter activity"/>
    <property type="evidence" value="ECO:0007669"/>
    <property type="project" value="TreeGrafter"/>
</dbReference>
<dbReference type="InterPro" id="IPR027256">
    <property type="entry name" value="P-typ_ATPase_IB"/>
</dbReference>
<dbReference type="InterPro" id="IPR036412">
    <property type="entry name" value="HAD-like_sf"/>
</dbReference>
<dbReference type="GO" id="GO:0019829">
    <property type="term" value="F:ATPase-coupled monoatomic cation transmembrane transporter activity"/>
    <property type="evidence" value="ECO:0007669"/>
    <property type="project" value="InterPro"/>
</dbReference>
<dbReference type="PROSITE" id="PS01229">
    <property type="entry name" value="COF_2"/>
    <property type="match status" value="1"/>
</dbReference>
<dbReference type="InterPro" id="IPR023299">
    <property type="entry name" value="ATPase_P-typ_cyto_dom_N"/>
</dbReference>
<dbReference type="Gene3D" id="3.40.50.1000">
    <property type="entry name" value="HAD superfamily/HAD-like"/>
    <property type="match status" value="1"/>
</dbReference>
<dbReference type="PRINTS" id="PR00120">
    <property type="entry name" value="HATPASE"/>
</dbReference>
<feature type="transmembrane region" description="Helical" evidence="8">
    <location>
        <begin position="62"/>
        <end position="79"/>
    </location>
</feature>
<dbReference type="EMBL" id="MWWQ01000007">
    <property type="protein sequence ID" value="OZG51692.1"/>
    <property type="molecule type" value="Genomic_DNA"/>
</dbReference>
<dbReference type="OrthoDB" id="7059309at2"/>
<dbReference type="SUPFAM" id="SSF81653">
    <property type="entry name" value="Calcium ATPase, transduction domain A"/>
    <property type="match status" value="1"/>
</dbReference>
<reference evidence="10 11" key="1">
    <citation type="journal article" date="2017" name="BMC Genomics">
        <title>Comparative genomic and phylogenomic analyses of the Bifidobacteriaceae family.</title>
        <authorList>
            <person name="Lugli G.A."/>
            <person name="Milani C."/>
            <person name="Turroni F."/>
            <person name="Duranti S."/>
            <person name="Mancabelli L."/>
            <person name="Mangifesta M."/>
            <person name="Ferrario C."/>
            <person name="Modesto M."/>
            <person name="Mattarelli P."/>
            <person name="Jiri K."/>
            <person name="van Sinderen D."/>
            <person name="Ventura M."/>
        </authorList>
    </citation>
    <scope>NUCLEOTIDE SEQUENCE [LARGE SCALE GENOMIC DNA]</scope>
    <source>
        <strain evidence="10 11">DSM 24744</strain>
    </source>
</reference>
<dbReference type="InterPro" id="IPR023298">
    <property type="entry name" value="ATPase_P-typ_TM_dom_sf"/>
</dbReference>
<comment type="similarity">
    <text evidence="2 8">Belongs to the cation transport ATPase (P-type) (TC 3.A.3) family. Type IB subfamily.</text>
</comment>
<keyword evidence="7 8" id="KW-0472">Membrane</keyword>
<dbReference type="PANTHER" id="PTHR48085:SF5">
    <property type="entry name" value="CADMIUM_ZINC-TRANSPORTING ATPASE HMA4-RELATED"/>
    <property type="match status" value="1"/>
</dbReference>
<dbReference type="RefSeq" id="WP_094691263.1">
    <property type="nucleotide sequence ID" value="NZ_MWWQ01000007.1"/>
</dbReference>
<evidence type="ECO:0000256" key="8">
    <source>
        <dbReference type="RuleBase" id="RU362081"/>
    </source>
</evidence>
<dbReference type="InterPro" id="IPR023214">
    <property type="entry name" value="HAD_sf"/>
</dbReference>
<dbReference type="Gene3D" id="3.40.1110.10">
    <property type="entry name" value="Calcium-transporting ATPase, cytoplasmic domain N"/>
    <property type="match status" value="1"/>
</dbReference>
<comment type="subcellular location">
    <subcellularLocation>
        <location evidence="1">Cell membrane</location>
        <topology evidence="1">Multi-pass membrane protein</topology>
    </subcellularLocation>
</comment>
<comment type="caution">
    <text evidence="10">The sequence shown here is derived from an EMBL/GenBank/DDBJ whole genome shotgun (WGS) entry which is preliminary data.</text>
</comment>
<dbReference type="InterPro" id="IPR018303">
    <property type="entry name" value="ATPase_P-typ_P_site"/>
</dbReference>
<dbReference type="Proteomes" id="UP000216454">
    <property type="component" value="Unassembled WGS sequence"/>
</dbReference>
<accession>A0A261EXV7</accession>
<feature type="transmembrane region" description="Helical" evidence="8">
    <location>
        <begin position="610"/>
        <end position="630"/>
    </location>
</feature>
<dbReference type="GO" id="GO:0005524">
    <property type="term" value="F:ATP binding"/>
    <property type="evidence" value="ECO:0007669"/>
    <property type="project" value="UniProtKB-UniRule"/>
</dbReference>
<dbReference type="NCBIfam" id="TIGR01494">
    <property type="entry name" value="ATPase_P-type"/>
    <property type="match status" value="1"/>
</dbReference>
<evidence type="ECO:0000259" key="9">
    <source>
        <dbReference type="Pfam" id="PF00122"/>
    </source>
</evidence>
<evidence type="ECO:0000256" key="1">
    <source>
        <dbReference type="ARBA" id="ARBA00004651"/>
    </source>
</evidence>
<dbReference type="SUPFAM" id="SSF81665">
    <property type="entry name" value="Calcium ATPase, transmembrane domain M"/>
    <property type="match status" value="1"/>
</dbReference>
<evidence type="ECO:0000256" key="6">
    <source>
        <dbReference type="ARBA" id="ARBA00022989"/>
    </source>
</evidence>
<dbReference type="InterPro" id="IPR008250">
    <property type="entry name" value="ATPase_P-typ_transduc_dom_A_sf"/>
</dbReference>
<dbReference type="InterPro" id="IPR051014">
    <property type="entry name" value="Cation_Transport_ATPase_IB"/>
</dbReference>
<protein>
    <submittedName>
        <fullName evidence="10">ATPase</fullName>
    </submittedName>
</protein>
<dbReference type="SFLD" id="SFLDG00002">
    <property type="entry name" value="C1.7:_P-type_atpase_like"/>
    <property type="match status" value="1"/>
</dbReference>
<dbReference type="AlphaFoldDB" id="A0A261EXV7"/>
<dbReference type="PANTHER" id="PTHR48085">
    <property type="entry name" value="CADMIUM/ZINC-TRANSPORTING ATPASE HMA2-RELATED"/>
    <property type="match status" value="1"/>
</dbReference>
<dbReference type="NCBIfam" id="TIGR01525">
    <property type="entry name" value="ATPase-IB_hvy"/>
    <property type="match status" value="1"/>
</dbReference>
<gene>
    <name evidence="10" type="ORF">PSSU_0899</name>
</gene>
<dbReference type="SUPFAM" id="SSF56784">
    <property type="entry name" value="HAD-like"/>
    <property type="match status" value="1"/>
</dbReference>
<sequence length="659" mass="71005">MRTVWNICKMVPMLPIVILCVIPIALCQTSAPRVSHGIVIAVVTICLVETVVGMIRDIREGHVGLDILAVIALISTLAVREYWAAWVVVLMVYSGSAIENYAESAAKSNLSKLMEAAPTVAHIAADEAGHDWEDKTVDDVQIGDTLVVRPGETVPVDGMLLDGEATLDLSQVNGEPVPRTIYSGQKVLSGSINGDAMFRLRATEVARDSQYQRILEMVMSAQSSRPAVVKTADLLAVPFTVISLAIAGVAWFIAQTPVRFAQVLVLATPCPLLIAAPVAYLAGTGRLARNGILIKSQEILETLGRVSHVFFDKTGTLTSKQPQVIRLDRPDSTRILDKLDMSDSAIIALAGLIENYSVHILAPGIVAAGEKEYKKHPDIRREVSEVREESGQGIEGVVSGHTVRVGRFGYVMEVVDDDVVIGKVRPADPSELFDELSDDCMGTFIAIDGQIAARIVLRDLPRPNSAAALDELRRLGVKRLTMLTGDKPTAAKKIAAQVGIDDVRYELLPGEKADAVKEARKEIPNKTPWWDRLLMKYVGESMTRTVTMMVGDGVNDAPVLASADIGMAMTDGTSTAASESAQVVIMNDNIEMVPRAILVARQTKRVMLQAVFVGLGLAIVGMVCAAFNLIPAVIGAILQEGIDVVSITWALTALIDRKK</sequence>
<keyword evidence="5" id="KW-1278">Translocase</keyword>
<keyword evidence="8" id="KW-0067">ATP-binding</keyword>
<feature type="transmembrane region" description="Helical" evidence="8">
    <location>
        <begin position="234"/>
        <end position="254"/>
    </location>
</feature>
<evidence type="ECO:0000256" key="3">
    <source>
        <dbReference type="ARBA" id="ARBA00022692"/>
    </source>
</evidence>
<name>A0A261EXV7_9BIFI</name>
<dbReference type="Pfam" id="PF00122">
    <property type="entry name" value="E1-E2_ATPase"/>
    <property type="match status" value="1"/>
</dbReference>
<evidence type="ECO:0000256" key="4">
    <source>
        <dbReference type="ARBA" id="ARBA00022723"/>
    </source>
</evidence>
<dbReference type="SFLD" id="SFLDF00027">
    <property type="entry name" value="p-type_atpase"/>
    <property type="match status" value="1"/>
</dbReference>
<dbReference type="GO" id="GO:0046872">
    <property type="term" value="F:metal ion binding"/>
    <property type="evidence" value="ECO:0007669"/>
    <property type="project" value="UniProtKB-KW"/>
</dbReference>
<evidence type="ECO:0000313" key="10">
    <source>
        <dbReference type="EMBL" id="OZG51692.1"/>
    </source>
</evidence>
<feature type="domain" description="P-type ATPase A" evidence="9">
    <location>
        <begin position="128"/>
        <end position="218"/>
    </location>
</feature>